<protein>
    <submittedName>
        <fullName evidence="7">Serine/threonine protein kinase</fullName>
    </submittedName>
</protein>
<dbReference type="EMBL" id="JADDOJ010000009">
    <property type="protein sequence ID" value="MBE7939710.1"/>
    <property type="molecule type" value="Genomic_DNA"/>
</dbReference>
<keyword evidence="2 5" id="KW-0547">Nucleotide-binding</keyword>
<dbReference type="Pfam" id="PF00069">
    <property type="entry name" value="Pkinase"/>
    <property type="match status" value="1"/>
</dbReference>
<evidence type="ECO:0000313" key="8">
    <source>
        <dbReference type="Proteomes" id="UP000715965"/>
    </source>
</evidence>
<accession>A0ABR9SBM8</accession>
<reference evidence="7 8" key="1">
    <citation type="submission" date="2020-10" db="EMBL/GenBank/DDBJ databases">
        <title>Draft genome of Ramlibacter aquaticus LMG 30558.</title>
        <authorList>
            <person name="Props R."/>
        </authorList>
    </citation>
    <scope>NUCLEOTIDE SEQUENCE [LARGE SCALE GENOMIC DNA]</scope>
    <source>
        <strain evidence="7 8">LMG 30558</strain>
    </source>
</reference>
<comment type="caution">
    <text evidence="7">The sequence shown here is derived from an EMBL/GenBank/DDBJ whole genome shotgun (WGS) entry which is preliminary data.</text>
</comment>
<dbReference type="InterPro" id="IPR058395">
    <property type="entry name" value="DUF8082"/>
</dbReference>
<dbReference type="InterPro" id="IPR017441">
    <property type="entry name" value="Protein_kinase_ATP_BS"/>
</dbReference>
<evidence type="ECO:0000256" key="3">
    <source>
        <dbReference type="ARBA" id="ARBA00022777"/>
    </source>
</evidence>
<dbReference type="PANTHER" id="PTHR43289:SF34">
    <property type="entry name" value="SERINE_THREONINE-PROTEIN KINASE YBDM-RELATED"/>
    <property type="match status" value="1"/>
</dbReference>
<evidence type="ECO:0000256" key="1">
    <source>
        <dbReference type="ARBA" id="ARBA00022679"/>
    </source>
</evidence>
<dbReference type="InterPro" id="IPR011009">
    <property type="entry name" value="Kinase-like_dom_sf"/>
</dbReference>
<evidence type="ECO:0000256" key="4">
    <source>
        <dbReference type="ARBA" id="ARBA00022840"/>
    </source>
</evidence>
<evidence type="ECO:0000256" key="2">
    <source>
        <dbReference type="ARBA" id="ARBA00022741"/>
    </source>
</evidence>
<feature type="domain" description="Protein kinase" evidence="6">
    <location>
        <begin position="20"/>
        <end position="291"/>
    </location>
</feature>
<keyword evidence="7" id="KW-0723">Serine/threonine-protein kinase</keyword>
<keyword evidence="3 7" id="KW-0418">Kinase</keyword>
<organism evidence="7 8">
    <name type="scientific">Ramlibacter aquaticus</name>
    <dbReference type="NCBI Taxonomy" id="2780094"/>
    <lineage>
        <taxon>Bacteria</taxon>
        <taxon>Pseudomonadati</taxon>
        <taxon>Pseudomonadota</taxon>
        <taxon>Betaproteobacteria</taxon>
        <taxon>Burkholderiales</taxon>
        <taxon>Comamonadaceae</taxon>
        <taxon>Ramlibacter</taxon>
    </lineage>
</organism>
<dbReference type="PANTHER" id="PTHR43289">
    <property type="entry name" value="MITOGEN-ACTIVATED PROTEIN KINASE KINASE KINASE 20-RELATED"/>
    <property type="match status" value="1"/>
</dbReference>
<dbReference type="GO" id="GO:0004674">
    <property type="term" value="F:protein serine/threonine kinase activity"/>
    <property type="evidence" value="ECO:0007669"/>
    <property type="project" value="UniProtKB-KW"/>
</dbReference>
<dbReference type="Gene3D" id="3.30.200.20">
    <property type="entry name" value="Phosphorylase Kinase, domain 1"/>
    <property type="match status" value="1"/>
</dbReference>
<dbReference type="Pfam" id="PF26309">
    <property type="entry name" value="DUF8082"/>
    <property type="match status" value="1"/>
</dbReference>
<keyword evidence="8" id="KW-1185">Reference proteome</keyword>
<dbReference type="Gene3D" id="1.10.510.10">
    <property type="entry name" value="Transferase(Phosphotransferase) domain 1"/>
    <property type="match status" value="1"/>
</dbReference>
<dbReference type="CDD" id="cd14014">
    <property type="entry name" value="STKc_PknB_like"/>
    <property type="match status" value="1"/>
</dbReference>
<dbReference type="PROSITE" id="PS50011">
    <property type="entry name" value="PROTEIN_KINASE_DOM"/>
    <property type="match status" value="1"/>
</dbReference>
<dbReference type="InterPro" id="IPR008271">
    <property type="entry name" value="Ser/Thr_kinase_AS"/>
</dbReference>
<dbReference type="RefSeq" id="WP_193779259.1">
    <property type="nucleotide sequence ID" value="NZ_JADDOJ010000009.1"/>
</dbReference>
<gene>
    <name evidence="7" type="ORF">IM725_03870</name>
</gene>
<dbReference type="SUPFAM" id="SSF56112">
    <property type="entry name" value="Protein kinase-like (PK-like)"/>
    <property type="match status" value="1"/>
</dbReference>
<name>A0ABR9SBM8_9BURK</name>
<sequence length="376" mass="40674">MNLAQAPRRALPPGEQVGDYRVQKTLGIGGFGITYLAEDEDLGLEVALKEYFPRQGVVRGQDDSVHVTDAEPVAASTFQWGLDRFLEEARALASLRHASVVRVMRYFRDRGTAYIVMEYEGGEPLSRWLGAHGPMRRGVVLGFAQSLLHGLAAVHAAGILHRDIKPSNICMRADGTPVLLDFGAARRVVPGHDMTSVFSPGYAPIEQYHAKGYYGPWTDLYSLGGVLYRMVTGAAPQDAIVRVHGDGMPPARELGNASVFGHRLLEAIDWALAVEPTKRPQSVAEFQDALRAAASEQVGDAASLLFDGRAGVLAALEHVLAVHIGPLARLLVEREAERACDVQALLDALASELPSTDERQAFLDEAKALVGVPREG</sequence>
<dbReference type="Proteomes" id="UP000715965">
    <property type="component" value="Unassembled WGS sequence"/>
</dbReference>
<evidence type="ECO:0000313" key="7">
    <source>
        <dbReference type="EMBL" id="MBE7939710.1"/>
    </source>
</evidence>
<proteinExistence type="predicted"/>
<evidence type="ECO:0000259" key="6">
    <source>
        <dbReference type="PROSITE" id="PS50011"/>
    </source>
</evidence>
<feature type="binding site" evidence="5">
    <location>
        <position position="49"/>
    </location>
    <ligand>
        <name>ATP</name>
        <dbReference type="ChEBI" id="CHEBI:30616"/>
    </ligand>
</feature>
<evidence type="ECO:0000256" key="5">
    <source>
        <dbReference type="PROSITE-ProRule" id="PRU10141"/>
    </source>
</evidence>
<dbReference type="PROSITE" id="PS00107">
    <property type="entry name" value="PROTEIN_KINASE_ATP"/>
    <property type="match status" value="1"/>
</dbReference>
<dbReference type="InterPro" id="IPR000719">
    <property type="entry name" value="Prot_kinase_dom"/>
</dbReference>
<keyword evidence="4 5" id="KW-0067">ATP-binding</keyword>
<dbReference type="PROSITE" id="PS00108">
    <property type="entry name" value="PROTEIN_KINASE_ST"/>
    <property type="match status" value="1"/>
</dbReference>
<dbReference type="SMART" id="SM00220">
    <property type="entry name" value="S_TKc"/>
    <property type="match status" value="1"/>
</dbReference>
<keyword evidence="1" id="KW-0808">Transferase</keyword>